<proteinExistence type="predicted"/>
<accession>A0A8K0P223</accession>
<evidence type="ECO:0000313" key="2">
    <source>
        <dbReference type="Proteomes" id="UP000792457"/>
    </source>
</evidence>
<keyword evidence="2" id="KW-1185">Reference proteome</keyword>
<organism evidence="1 2">
    <name type="scientific">Ladona fulva</name>
    <name type="common">Scarce chaser dragonfly</name>
    <name type="synonym">Libellula fulva</name>
    <dbReference type="NCBI Taxonomy" id="123851"/>
    <lineage>
        <taxon>Eukaryota</taxon>
        <taxon>Metazoa</taxon>
        <taxon>Ecdysozoa</taxon>
        <taxon>Arthropoda</taxon>
        <taxon>Hexapoda</taxon>
        <taxon>Insecta</taxon>
        <taxon>Pterygota</taxon>
        <taxon>Palaeoptera</taxon>
        <taxon>Odonata</taxon>
        <taxon>Epiprocta</taxon>
        <taxon>Anisoptera</taxon>
        <taxon>Libelluloidea</taxon>
        <taxon>Libellulidae</taxon>
        <taxon>Ladona</taxon>
    </lineage>
</organism>
<sequence>MFQINSQGNPVLKYFKFWKATELKEFYCIMDRKLARSPYLPLQQLSKRIIIRKMNDNENLKIKSSKITDYINLGSDFNSCFFTDEMNKS</sequence>
<dbReference type="EMBL" id="KZ308668">
    <property type="protein sequence ID" value="KAG8232925.1"/>
    <property type="molecule type" value="Genomic_DNA"/>
</dbReference>
<name>A0A8K0P223_LADFU</name>
<reference evidence="1" key="2">
    <citation type="submission" date="2017-10" db="EMBL/GenBank/DDBJ databases">
        <title>Ladona fulva Genome sequencing and assembly.</title>
        <authorList>
            <person name="Murali S."/>
            <person name="Richards S."/>
            <person name="Bandaranaike D."/>
            <person name="Bellair M."/>
            <person name="Blankenburg K."/>
            <person name="Chao H."/>
            <person name="Dinh H."/>
            <person name="Doddapaneni H."/>
            <person name="Dugan-Rocha S."/>
            <person name="Elkadiri S."/>
            <person name="Gnanaolivu R."/>
            <person name="Hernandez B."/>
            <person name="Skinner E."/>
            <person name="Javaid M."/>
            <person name="Lee S."/>
            <person name="Li M."/>
            <person name="Ming W."/>
            <person name="Munidasa M."/>
            <person name="Muniz J."/>
            <person name="Nguyen L."/>
            <person name="Hughes D."/>
            <person name="Osuji N."/>
            <person name="Pu L.-L."/>
            <person name="Puazo M."/>
            <person name="Qu C."/>
            <person name="Quiroz J."/>
            <person name="Raj R."/>
            <person name="Weissenberger G."/>
            <person name="Xin Y."/>
            <person name="Zou X."/>
            <person name="Han Y."/>
            <person name="Worley K."/>
            <person name="Muzny D."/>
            <person name="Gibbs R."/>
        </authorList>
    </citation>
    <scope>NUCLEOTIDE SEQUENCE</scope>
    <source>
        <strain evidence="1">Sampled in the wild</strain>
    </source>
</reference>
<comment type="caution">
    <text evidence="1">The sequence shown here is derived from an EMBL/GenBank/DDBJ whole genome shotgun (WGS) entry which is preliminary data.</text>
</comment>
<dbReference type="AlphaFoldDB" id="A0A8K0P223"/>
<reference evidence="1" key="1">
    <citation type="submission" date="2013-04" db="EMBL/GenBank/DDBJ databases">
        <authorList>
            <person name="Qu J."/>
            <person name="Murali S.C."/>
            <person name="Bandaranaike D."/>
            <person name="Bellair M."/>
            <person name="Blankenburg K."/>
            <person name="Chao H."/>
            <person name="Dinh H."/>
            <person name="Doddapaneni H."/>
            <person name="Downs B."/>
            <person name="Dugan-Rocha S."/>
            <person name="Elkadiri S."/>
            <person name="Gnanaolivu R.D."/>
            <person name="Hernandez B."/>
            <person name="Javaid M."/>
            <person name="Jayaseelan J.C."/>
            <person name="Lee S."/>
            <person name="Li M."/>
            <person name="Ming W."/>
            <person name="Munidasa M."/>
            <person name="Muniz J."/>
            <person name="Nguyen L."/>
            <person name="Ongeri F."/>
            <person name="Osuji N."/>
            <person name="Pu L.-L."/>
            <person name="Puazo M."/>
            <person name="Qu C."/>
            <person name="Quiroz J."/>
            <person name="Raj R."/>
            <person name="Weissenberger G."/>
            <person name="Xin Y."/>
            <person name="Zou X."/>
            <person name="Han Y."/>
            <person name="Richards S."/>
            <person name="Worley K."/>
            <person name="Muzny D."/>
            <person name="Gibbs R."/>
        </authorList>
    </citation>
    <scope>NUCLEOTIDE SEQUENCE</scope>
    <source>
        <strain evidence="1">Sampled in the wild</strain>
    </source>
</reference>
<dbReference type="Proteomes" id="UP000792457">
    <property type="component" value="Unassembled WGS sequence"/>
</dbReference>
<evidence type="ECO:0000313" key="1">
    <source>
        <dbReference type="EMBL" id="KAG8232925.1"/>
    </source>
</evidence>
<gene>
    <name evidence="1" type="ORF">J437_LFUL011034</name>
</gene>
<protein>
    <submittedName>
        <fullName evidence="1">Uncharacterized protein</fullName>
    </submittedName>
</protein>